<feature type="domain" description="Glycoside hydrolase family 13 N-terminal" evidence="3">
    <location>
        <begin position="94"/>
        <end position="191"/>
    </location>
</feature>
<evidence type="ECO:0000259" key="3">
    <source>
        <dbReference type="Pfam" id="PF02922"/>
    </source>
</evidence>
<gene>
    <name evidence="4" type="ORF">LIER_19230</name>
</gene>
<dbReference type="InterPro" id="IPR006047">
    <property type="entry name" value="GH13_cat_dom"/>
</dbReference>
<evidence type="ECO:0000313" key="4">
    <source>
        <dbReference type="EMBL" id="GAA0163337.1"/>
    </source>
</evidence>
<evidence type="ECO:0000313" key="5">
    <source>
        <dbReference type="Proteomes" id="UP001454036"/>
    </source>
</evidence>
<dbReference type="CDD" id="cd02856">
    <property type="entry name" value="E_set_GDE_Isoamylase_N"/>
    <property type="match status" value="1"/>
</dbReference>
<dbReference type="SUPFAM" id="SSF81296">
    <property type="entry name" value="E set domains"/>
    <property type="match status" value="1"/>
</dbReference>
<dbReference type="Pfam" id="PF02922">
    <property type="entry name" value="CBM_48"/>
    <property type="match status" value="1"/>
</dbReference>
<proteinExistence type="inferred from homology"/>
<comment type="caution">
    <text evidence="4">The sequence shown here is derived from an EMBL/GenBank/DDBJ whole genome shotgun (WGS) entry which is preliminary data.</text>
</comment>
<dbReference type="PROSITE" id="PS50890">
    <property type="entry name" value="PUA"/>
    <property type="match status" value="1"/>
</dbReference>
<dbReference type="GO" id="GO:0005975">
    <property type="term" value="P:carbohydrate metabolic process"/>
    <property type="evidence" value="ECO:0007669"/>
    <property type="project" value="InterPro"/>
</dbReference>
<dbReference type="AlphaFoldDB" id="A0AAV3QJY0"/>
<dbReference type="PANTHER" id="PTHR43002">
    <property type="entry name" value="GLYCOGEN DEBRANCHING ENZYME"/>
    <property type="match status" value="1"/>
</dbReference>
<dbReference type="Gene3D" id="3.20.20.80">
    <property type="entry name" value="Glycosidases"/>
    <property type="match status" value="1"/>
</dbReference>
<dbReference type="InterPro" id="IPR004193">
    <property type="entry name" value="Glyco_hydro_13_N"/>
</dbReference>
<accession>A0AAV3QJY0</accession>
<dbReference type="Pfam" id="PF00128">
    <property type="entry name" value="Alpha-amylase"/>
    <property type="match status" value="1"/>
</dbReference>
<evidence type="ECO:0000259" key="2">
    <source>
        <dbReference type="Pfam" id="PF00128"/>
    </source>
</evidence>
<reference evidence="4 5" key="1">
    <citation type="submission" date="2024-01" db="EMBL/GenBank/DDBJ databases">
        <title>The complete chloroplast genome sequence of Lithospermum erythrorhizon: insights into the phylogenetic relationship among Boraginaceae species and the maternal lineages of purple gromwells.</title>
        <authorList>
            <person name="Okada T."/>
            <person name="Watanabe K."/>
        </authorList>
    </citation>
    <scope>NUCLEOTIDE SEQUENCE [LARGE SCALE GENOMIC DNA]</scope>
</reference>
<name>A0AAV3QJY0_LITER</name>
<dbReference type="EMBL" id="BAABME010004721">
    <property type="protein sequence ID" value="GAA0163337.1"/>
    <property type="molecule type" value="Genomic_DNA"/>
</dbReference>
<dbReference type="SUPFAM" id="SSF51445">
    <property type="entry name" value="(Trans)glycosidases"/>
    <property type="match status" value="1"/>
</dbReference>
<feature type="domain" description="Glycosyl hydrolase family 13 catalytic" evidence="2">
    <location>
        <begin position="257"/>
        <end position="382"/>
    </location>
</feature>
<dbReference type="Proteomes" id="UP001454036">
    <property type="component" value="Unassembled WGS sequence"/>
</dbReference>
<dbReference type="InterPro" id="IPR017853">
    <property type="entry name" value="GH"/>
</dbReference>
<dbReference type="InterPro" id="IPR014756">
    <property type="entry name" value="Ig_E-set"/>
</dbReference>
<dbReference type="GO" id="GO:0004553">
    <property type="term" value="F:hydrolase activity, hydrolyzing O-glycosyl compounds"/>
    <property type="evidence" value="ECO:0007669"/>
    <property type="project" value="InterPro"/>
</dbReference>
<keyword evidence="5" id="KW-1185">Reference proteome</keyword>
<comment type="similarity">
    <text evidence="1">Belongs to the glycosyl hydrolase 13 family.</text>
</comment>
<organism evidence="4 5">
    <name type="scientific">Lithospermum erythrorhizon</name>
    <name type="common">Purple gromwell</name>
    <name type="synonym">Lithospermum officinale var. erythrorhizon</name>
    <dbReference type="NCBI Taxonomy" id="34254"/>
    <lineage>
        <taxon>Eukaryota</taxon>
        <taxon>Viridiplantae</taxon>
        <taxon>Streptophyta</taxon>
        <taxon>Embryophyta</taxon>
        <taxon>Tracheophyta</taxon>
        <taxon>Spermatophyta</taxon>
        <taxon>Magnoliopsida</taxon>
        <taxon>eudicotyledons</taxon>
        <taxon>Gunneridae</taxon>
        <taxon>Pentapetalae</taxon>
        <taxon>asterids</taxon>
        <taxon>lamiids</taxon>
        <taxon>Boraginales</taxon>
        <taxon>Boraginaceae</taxon>
        <taxon>Boraginoideae</taxon>
        <taxon>Lithospermeae</taxon>
        <taxon>Lithospermum</taxon>
    </lineage>
</organism>
<dbReference type="Gene3D" id="2.60.40.10">
    <property type="entry name" value="Immunoglobulins"/>
    <property type="match status" value="1"/>
</dbReference>
<evidence type="ECO:0000256" key="1">
    <source>
        <dbReference type="ARBA" id="ARBA00008061"/>
    </source>
</evidence>
<dbReference type="InterPro" id="IPR013783">
    <property type="entry name" value="Ig-like_fold"/>
</dbReference>
<protein>
    <submittedName>
        <fullName evidence="4">Amylase</fullName>
    </submittedName>
</protein>
<dbReference type="InterPro" id="IPR044505">
    <property type="entry name" value="GlgX_Isoamylase_N_E_set"/>
</dbReference>
<sequence length="455" mass="51659">MLSLTTISLGNFNHTLFRPSFDSSKVTEVKATSIASLENSRHHFLNQGGGSRRETRFRMNALRAERQSVTEEEVSEMVETDATKLKVFPGHAHPLGVSEVENGINFAIFSRHATAVTLCLILPEREKHDRLEDIFELALDPQENRTGDIWHVGIEDLHRSNVLYGYRVDGPQDWHAGHRYDSNIVLIDPYAKLIEGRLMFGDVSNKMQQFFGTYDLDSLPFDWGEDYKLPRIPENDLVIYEMNVRAFTADESSELDSNIRGSYLGVIEKIPHLLELGVNAVELLPVFEFDELEFQRRHNPRDHMINTWGYSTINFFSPMSRYASGGGGPISASREFKEMVKALHGAGIEVILDVVYNHTNESDDQYPYTTSFRGIDNKVYYMVDMNSNGELLNYSGCGNTLNCNHPVVMELILDSLRHWVTEYHVDGFRFDLASVLCRGTDGSPLNVPPLVRVSV</sequence>